<gene>
    <name evidence="1" type="ORF">BBC0122_003890</name>
</gene>
<accession>A0A1U9MFL1</accession>
<dbReference type="InterPro" id="IPR027056">
    <property type="entry name" value="Gluconate_2DH_su3"/>
</dbReference>
<dbReference type="KEGG" id="bapi:BBC0122_003890"/>
<keyword evidence="1" id="KW-0560">Oxidoreductase</keyword>
<sequence>MRRREFITMLTGFMVAGTFVQKGCATIINSTMPWKADATPMSFYPVIDEHKLVFFTQSEADVMGAIADCFIPSDELGIGGKEAGCVTFIDNQLAGAFGKGTKQYLVGPFLKGTPEQGPQYSFSPAERYKIGLAALDTYCKNTDGKSFDKLSNERQIAILEAMEEGTLPLPDNVHPKALFELMLQNVREGYLSDPIYGGNKGMASWKMLGFPGARYDFRFAMDRKGENLGIEPISLVMRSNHKQGI</sequence>
<evidence type="ECO:0000313" key="1">
    <source>
        <dbReference type="EMBL" id="AQT46523.1"/>
    </source>
</evidence>
<organism evidence="1 2">
    <name type="scientific">Bartonella choladocola</name>
    <dbReference type="NCBI Taxonomy" id="2750995"/>
    <lineage>
        <taxon>Bacteria</taxon>
        <taxon>Pseudomonadati</taxon>
        <taxon>Pseudomonadota</taxon>
        <taxon>Alphaproteobacteria</taxon>
        <taxon>Hyphomicrobiales</taxon>
        <taxon>Bartonellaceae</taxon>
        <taxon>Bartonella</taxon>
    </lineage>
</organism>
<reference evidence="1 2" key="1">
    <citation type="submission" date="2016-11" db="EMBL/GenBank/DDBJ databases">
        <title>Comparative genomics of Bartonella apis.</title>
        <authorList>
            <person name="Engel P."/>
        </authorList>
    </citation>
    <scope>NUCLEOTIDE SEQUENCE [LARGE SCALE GENOMIC DNA]</scope>
    <source>
        <strain evidence="1 2">BBC0122</strain>
    </source>
</reference>
<dbReference type="AlphaFoldDB" id="A0A1U9MFL1"/>
<evidence type="ECO:0000313" key="2">
    <source>
        <dbReference type="Proteomes" id="UP000189632"/>
    </source>
</evidence>
<keyword evidence="2" id="KW-1185">Reference proteome</keyword>
<dbReference type="EMBL" id="CP015625">
    <property type="protein sequence ID" value="AQT46523.1"/>
    <property type="molecule type" value="Genomic_DNA"/>
</dbReference>
<name>A0A1U9MFL1_9HYPH</name>
<dbReference type="OrthoDB" id="8400810at2"/>
<dbReference type="GO" id="GO:0033717">
    <property type="term" value="F:gluconate 2-dehydrogenase (acceptor) activity"/>
    <property type="evidence" value="ECO:0007669"/>
    <property type="project" value="UniProtKB-EC"/>
</dbReference>
<dbReference type="EC" id="1.1.99.3" evidence="1"/>
<protein>
    <submittedName>
        <fullName evidence="1">Gluconate 2-dehydrogenase gamma chain</fullName>
        <ecNumber evidence="1">1.1.99.3</ecNumber>
    </submittedName>
</protein>
<dbReference type="Proteomes" id="UP000189632">
    <property type="component" value="Chromosome"/>
</dbReference>
<proteinExistence type="predicted"/>
<dbReference type="Pfam" id="PF13618">
    <property type="entry name" value="Gluconate_2-dh3"/>
    <property type="match status" value="1"/>
</dbReference>
<dbReference type="RefSeq" id="WP_077990788.1">
    <property type="nucleotide sequence ID" value="NZ_CAXUOT020000001.1"/>
</dbReference>